<sequence>MQHELVNVSEITQVERPVLIQFFEKYISLLVKKEKYEAYSSEERQTIRQRKAKTLRSIERDYEKAYDSYFEEDVRKHRRQVRKVEQWLFRERRFVFLRIWMLVWLYYFLFNETLGSTGYFWTAFFVAIPIYMFRGLIKKLFQFLFNMFKKVYFIMIEKQSIRQAAAQGVTKENLKEVGGFALSLQKAEEEFQEAEQKFNGEMRSVLREIKGEIEPYAQYLPPVRSFSNIPQLMIMYNAVLIGRADTWKECLEVLSIEVKHQEIVQNMQHLKRLGNDLIRESQVVSSKLSEVNREIRQASHTLQSELRQVEHAVKYENYATVDVYHHKSK</sequence>
<dbReference type="RefSeq" id="WP_381009994.1">
    <property type="nucleotide sequence ID" value="NZ_JBHTJF010000016.1"/>
</dbReference>
<name>A0ABW3GZS6_9BACL</name>
<dbReference type="EMBL" id="JBHTJF010000016">
    <property type="protein sequence ID" value="MFD0942936.1"/>
    <property type="molecule type" value="Genomic_DNA"/>
</dbReference>
<accession>A0ABW3GZS6</accession>
<keyword evidence="3" id="KW-1185">Reference proteome</keyword>
<keyword evidence="1" id="KW-0472">Membrane</keyword>
<feature type="transmembrane region" description="Helical" evidence="1">
    <location>
        <begin position="94"/>
        <end position="110"/>
    </location>
</feature>
<evidence type="ECO:0000313" key="2">
    <source>
        <dbReference type="EMBL" id="MFD0942936.1"/>
    </source>
</evidence>
<keyword evidence="1" id="KW-1133">Transmembrane helix</keyword>
<gene>
    <name evidence="2" type="ORF">ACFQ0V_04035</name>
</gene>
<dbReference type="Proteomes" id="UP001596976">
    <property type="component" value="Unassembled WGS sequence"/>
</dbReference>
<feature type="transmembrane region" description="Helical" evidence="1">
    <location>
        <begin position="116"/>
        <end position="137"/>
    </location>
</feature>
<evidence type="ECO:0000256" key="1">
    <source>
        <dbReference type="SAM" id="Phobius"/>
    </source>
</evidence>
<proteinExistence type="predicted"/>
<organism evidence="2 3">
    <name type="scientific">Savagea faecisuis</name>
    <dbReference type="NCBI Taxonomy" id="1274803"/>
    <lineage>
        <taxon>Bacteria</taxon>
        <taxon>Bacillati</taxon>
        <taxon>Bacillota</taxon>
        <taxon>Bacilli</taxon>
        <taxon>Bacillales</taxon>
        <taxon>Caryophanaceae</taxon>
        <taxon>Savagea</taxon>
    </lineage>
</organism>
<reference evidence="3" key="1">
    <citation type="journal article" date="2019" name="Int. J. Syst. Evol. Microbiol.">
        <title>The Global Catalogue of Microorganisms (GCM) 10K type strain sequencing project: providing services to taxonomists for standard genome sequencing and annotation.</title>
        <authorList>
            <consortium name="The Broad Institute Genomics Platform"/>
            <consortium name="The Broad Institute Genome Sequencing Center for Infectious Disease"/>
            <person name="Wu L."/>
            <person name="Ma J."/>
        </authorList>
    </citation>
    <scope>NUCLEOTIDE SEQUENCE [LARGE SCALE GENOMIC DNA]</scope>
    <source>
        <strain evidence="3">CCUG 63563</strain>
    </source>
</reference>
<keyword evidence="1" id="KW-0812">Transmembrane</keyword>
<protein>
    <submittedName>
        <fullName evidence="2">Uncharacterized protein</fullName>
    </submittedName>
</protein>
<evidence type="ECO:0000313" key="3">
    <source>
        <dbReference type="Proteomes" id="UP001596976"/>
    </source>
</evidence>
<comment type="caution">
    <text evidence="2">The sequence shown here is derived from an EMBL/GenBank/DDBJ whole genome shotgun (WGS) entry which is preliminary data.</text>
</comment>